<dbReference type="PANTHER" id="PTHR28074:SF1">
    <property type="entry name" value="ATP SYNTHASE SUBUNIT K, MITOCHONDRIAL"/>
    <property type="match status" value="1"/>
</dbReference>
<dbReference type="EMBL" id="JAAAHW010009909">
    <property type="protein sequence ID" value="KAF9934613.1"/>
    <property type="molecule type" value="Genomic_DNA"/>
</dbReference>
<dbReference type="Proteomes" id="UP000749646">
    <property type="component" value="Unassembled WGS sequence"/>
</dbReference>
<sequence length="70" mass="7559">MGAEYVVFGRSIPTYKLAIATYLAIGAPIAAMKLTKKEAPANLIQASSADEEAFIREFIKAAEDDQPKNV</sequence>
<evidence type="ECO:0000313" key="5">
    <source>
        <dbReference type="Proteomes" id="UP000749646"/>
    </source>
</evidence>
<evidence type="ECO:0000256" key="1">
    <source>
        <dbReference type="ARBA" id="ARBA00004325"/>
    </source>
</evidence>
<accession>A0A9P6LRX2</accession>
<dbReference type="Pfam" id="PF11022">
    <property type="entry name" value="ATP19"/>
    <property type="match status" value="1"/>
</dbReference>
<evidence type="ECO:0000256" key="3">
    <source>
        <dbReference type="ARBA" id="ARBA00023136"/>
    </source>
</evidence>
<keyword evidence="2" id="KW-0496">Mitochondrion</keyword>
<dbReference type="GO" id="GO:0031966">
    <property type="term" value="C:mitochondrial membrane"/>
    <property type="evidence" value="ECO:0007669"/>
    <property type="project" value="UniProtKB-SubCell"/>
</dbReference>
<comment type="caution">
    <text evidence="4">The sequence shown here is derived from an EMBL/GenBank/DDBJ whole genome shotgun (WGS) entry which is preliminary data.</text>
</comment>
<evidence type="ECO:0000256" key="2">
    <source>
        <dbReference type="ARBA" id="ARBA00023128"/>
    </source>
</evidence>
<reference evidence="4" key="1">
    <citation type="journal article" date="2020" name="Fungal Divers.">
        <title>Resolving the Mortierellaceae phylogeny through synthesis of multi-gene phylogenetics and phylogenomics.</title>
        <authorList>
            <person name="Vandepol N."/>
            <person name="Liber J."/>
            <person name="Desiro A."/>
            <person name="Na H."/>
            <person name="Kennedy M."/>
            <person name="Barry K."/>
            <person name="Grigoriev I.V."/>
            <person name="Miller A.N."/>
            <person name="O'Donnell K."/>
            <person name="Stajich J.E."/>
            <person name="Bonito G."/>
        </authorList>
    </citation>
    <scope>NUCLEOTIDE SEQUENCE</scope>
    <source>
        <strain evidence="4">MES-2147</strain>
    </source>
</reference>
<gene>
    <name evidence="4" type="ORF">BGZ65_003682</name>
</gene>
<dbReference type="GO" id="GO:0015986">
    <property type="term" value="P:proton motive force-driven ATP synthesis"/>
    <property type="evidence" value="ECO:0007669"/>
    <property type="project" value="TreeGrafter"/>
</dbReference>
<keyword evidence="3" id="KW-0472">Membrane</keyword>
<organism evidence="4 5">
    <name type="scientific">Modicella reniformis</name>
    <dbReference type="NCBI Taxonomy" id="1440133"/>
    <lineage>
        <taxon>Eukaryota</taxon>
        <taxon>Fungi</taxon>
        <taxon>Fungi incertae sedis</taxon>
        <taxon>Mucoromycota</taxon>
        <taxon>Mortierellomycotina</taxon>
        <taxon>Mortierellomycetes</taxon>
        <taxon>Mortierellales</taxon>
        <taxon>Mortierellaceae</taxon>
        <taxon>Modicella</taxon>
    </lineage>
</organism>
<proteinExistence type="predicted"/>
<dbReference type="OrthoDB" id="2094445at2759"/>
<dbReference type="PANTHER" id="PTHR28074">
    <property type="entry name" value="ATP SYNTHASE SUBUNIT K, MITOCHONDRIAL"/>
    <property type="match status" value="1"/>
</dbReference>
<name>A0A9P6LRX2_9FUNG</name>
<comment type="subcellular location">
    <subcellularLocation>
        <location evidence="1">Mitochondrion membrane</location>
    </subcellularLocation>
</comment>
<evidence type="ECO:0000313" key="4">
    <source>
        <dbReference type="EMBL" id="KAF9934613.1"/>
    </source>
</evidence>
<keyword evidence="5" id="KW-1185">Reference proteome</keyword>
<protein>
    <submittedName>
        <fullName evidence="4">Uncharacterized protein</fullName>
    </submittedName>
</protein>
<dbReference type="InterPro" id="IPR021278">
    <property type="entry name" value="ATP19"/>
</dbReference>
<dbReference type="AlphaFoldDB" id="A0A9P6LRX2"/>